<accession>A0A3P1SJD1</accession>
<dbReference type="Gene3D" id="3.40.50.1000">
    <property type="entry name" value="HAD superfamily/HAD-like"/>
    <property type="match status" value="1"/>
</dbReference>
<organism evidence="2 3">
    <name type="scientific">Amphritea balenae</name>
    <dbReference type="NCBI Taxonomy" id="452629"/>
    <lineage>
        <taxon>Bacteria</taxon>
        <taxon>Pseudomonadati</taxon>
        <taxon>Pseudomonadota</taxon>
        <taxon>Gammaproteobacteria</taxon>
        <taxon>Oceanospirillales</taxon>
        <taxon>Oceanospirillaceae</taxon>
        <taxon>Amphritea</taxon>
    </lineage>
</organism>
<dbReference type="OrthoDB" id="367448at2"/>
<comment type="caution">
    <text evidence="2">The sequence shown here is derived from an EMBL/GenBank/DDBJ whole genome shotgun (WGS) entry which is preliminary data.</text>
</comment>
<dbReference type="PRINTS" id="PR00413">
    <property type="entry name" value="HADHALOGNASE"/>
</dbReference>
<gene>
    <name evidence="2" type="ORF">EHS89_18320</name>
</gene>
<dbReference type="InterPro" id="IPR023214">
    <property type="entry name" value="HAD_sf"/>
</dbReference>
<evidence type="ECO:0000313" key="3">
    <source>
        <dbReference type="Proteomes" id="UP000267535"/>
    </source>
</evidence>
<evidence type="ECO:0000256" key="1">
    <source>
        <dbReference type="ARBA" id="ARBA00022801"/>
    </source>
</evidence>
<name>A0A3P1SJD1_9GAMM</name>
<keyword evidence="3" id="KW-1185">Reference proteome</keyword>
<dbReference type="SFLD" id="SFLDG01129">
    <property type="entry name" value="C1.5:_HAD__Beta-PGM__Phosphata"/>
    <property type="match status" value="1"/>
</dbReference>
<reference evidence="2 3" key="1">
    <citation type="submission" date="2018-11" db="EMBL/GenBank/DDBJ databases">
        <title>The draft genome sequence of Amphritea balenae JAMM 1525T.</title>
        <authorList>
            <person name="Fang Z."/>
            <person name="Zhang Y."/>
            <person name="Han X."/>
        </authorList>
    </citation>
    <scope>NUCLEOTIDE SEQUENCE [LARGE SCALE GENOMIC DNA]</scope>
    <source>
        <strain evidence="2 3">JAMM 1525</strain>
    </source>
</reference>
<dbReference type="AlphaFoldDB" id="A0A3P1SJD1"/>
<dbReference type="NCBIfam" id="TIGR01509">
    <property type="entry name" value="HAD-SF-IA-v3"/>
    <property type="match status" value="1"/>
</dbReference>
<dbReference type="NCBIfam" id="TIGR01549">
    <property type="entry name" value="HAD-SF-IA-v1"/>
    <property type="match status" value="1"/>
</dbReference>
<dbReference type="InterPro" id="IPR036412">
    <property type="entry name" value="HAD-like_sf"/>
</dbReference>
<evidence type="ECO:0000313" key="2">
    <source>
        <dbReference type="EMBL" id="RRC97166.1"/>
    </source>
</evidence>
<dbReference type="Proteomes" id="UP000267535">
    <property type="component" value="Unassembled WGS sequence"/>
</dbReference>
<dbReference type="Gene3D" id="1.20.120.1600">
    <property type="match status" value="1"/>
</dbReference>
<dbReference type="Pfam" id="PF00702">
    <property type="entry name" value="Hydrolase"/>
    <property type="match status" value="1"/>
</dbReference>
<dbReference type="PANTHER" id="PTHR43316">
    <property type="entry name" value="HYDROLASE, HALOACID DELAHOGENASE-RELATED"/>
    <property type="match status" value="1"/>
</dbReference>
<dbReference type="EMBL" id="RQXV01000013">
    <property type="protein sequence ID" value="RRC97166.1"/>
    <property type="molecule type" value="Genomic_DNA"/>
</dbReference>
<dbReference type="SFLD" id="SFLDS00003">
    <property type="entry name" value="Haloacid_Dehalogenase"/>
    <property type="match status" value="1"/>
</dbReference>
<keyword evidence="1 2" id="KW-0378">Hydrolase</keyword>
<dbReference type="InterPro" id="IPR051540">
    <property type="entry name" value="S-2-haloacid_dehalogenase"/>
</dbReference>
<dbReference type="RefSeq" id="WP_124927624.1">
    <property type="nucleotide sequence ID" value="NZ_BMOH01000002.1"/>
</dbReference>
<sequence length="241" mass="26890">MIKCITFDLDDTLWAVNPVIVAANKTLYGWLSENAEAFVKCHQLRDFESLKQQALQTFPDIGHSVTMIRMKQLEIGLLQAGYPQEQALALAHQAFEVFIEARNQVELFEHARTMLEKLKQAGYMIGALSNGNADVNRVGLGDLFDFALNADGVGKEKPHPLMFELMLEQNGLRPEQVIHIGDNPHHDIEGAKNAGLWTIWVNLDNRHWPDGLPADQDVGCLGEIPDAVAEISVRATQRVTL</sequence>
<dbReference type="GO" id="GO:0016787">
    <property type="term" value="F:hydrolase activity"/>
    <property type="evidence" value="ECO:0007669"/>
    <property type="project" value="UniProtKB-KW"/>
</dbReference>
<dbReference type="SUPFAM" id="SSF56784">
    <property type="entry name" value="HAD-like"/>
    <property type="match status" value="1"/>
</dbReference>
<dbReference type="InterPro" id="IPR006439">
    <property type="entry name" value="HAD-SF_hydro_IA"/>
</dbReference>
<proteinExistence type="predicted"/>
<protein>
    <submittedName>
        <fullName evidence="2">HAD family hydrolase</fullName>
    </submittedName>
</protein>